<evidence type="ECO:0000313" key="2">
    <source>
        <dbReference type="EMBL" id="NMX03571.1"/>
    </source>
</evidence>
<organism evidence="2 3">
    <name type="scientific">Mobiluncus mulieris</name>
    <dbReference type="NCBI Taxonomy" id="2052"/>
    <lineage>
        <taxon>Bacteria</taxon>
        <taxon>Bacillati</taxon>
        <taxon>Actinomycetota</taxon>
        <taxon>Actinomycetes</taxon>
        <taxon>Actinomycetales</taxon>
        <taxon>Actinomycetaceae</taxon>
        <taxon>Mobiluncus</taxon>
    </lineage>
</organism>
<name>A0A7Y0UTQ8_9ACTO</name>
<dbReference type="EMBL" id="JABCUS010000012">
    <property type="protein sequence ID" value="NMX03571.1"/>
    <property type="molecule type" value="Genomic_DNA"/>
</dbReference>
<proteinExistence type="predicted"/>
<evidence type="ECO:0000256" key="1">
    <source>
        <dbReference type="SAM" id="Coils"/>
    </source>
</evidence>
<sequence>MNTKFDKDLKLIETDPGEGTMILRERKAELERIEREGRSCKNRFRLECLAQEYNRLKREYDALDAMV</sequence>
<reference evidence="2 3" key="1">
    <citation type="submission" date="2020-04" db="EMBL/GenBank/DDBJ databases">
        <title>Antimicrobial susceptibility and clonality of vaginal-derived multi-drug resistant Mobiluncus isolates in China.</title>
        <authorList>
            <person name="Zhang X."/>
        </authorList>
    </citation>
    <scope>NUCLEOTIDE SEQUENCE [LARGE SCALE GENOMIC DNA]</scope>
    <source>
        <strain evidence="2 3">12</strain>
    </source>
</reference>
<dbReference type="AlphaFoldDB" id="A0A7Y0UTQ8"/>
<gene>
    <name evidence="2" type="ORF">HHJ77_06465</name>
</gene>
<feature type="coiled-coil region" evidence="1">
    <location>
        <begin position="23"/>
        <end position="66"/>
    </location>
</feature>
<protein>
    <submittedName>
        <fullName evidence="2">Uncharacterized protein</fullName>
    </submittedName>
</protein>
<evidence type="ECO:0000313" key="3">
    <source>
        <dbReference type="Proteomes" id="UP000575397"/>
    </source>
</evidence>
<keyword evidence="1" id="KW-0175">Coiled coil</keyword>
<accession>A0A7Y0UTQ8</accession>
<dbReference type="RefSeq" id="WP_028822106.1">
    <property type="nucleotide sequence ID" value="NZ_JABCUQ010000001.1"/>
</dbReference>
<dbReference type="Proteomes" id="UP000575397">
    <property type="component" value="Unassembled WGS sequence"/>
</dbReference>
<comment type="caution">
    <text evidence="2">The sequence shown here is derived from an EMBL/GenBank/DDBJ whole genome shotgun (WGS) entry which is preliminary data.</text>
</comment>